<keyword evidence="2" id="KW-1185">Reference proteome</keyword>
<evidence type="ECO:0000313" key="1">
    <source>
        <dbReference type="EMBL" id="OEZ95993.1"/>
    </source>
</evidence>
<dbReference type="EMBL" id="LROM01000115">
    <property type="protein sequence ID" value="OEZ95993.1"/>
    <property type="molecule type" value="Genomic_DNA"/>
</dbReference>
<gene>
    <name evidence="1" type="ORF">DUPY_40950</name>
</gene>
<dbReference type="AlphaFoldDB" id="A0A1E7WDS9"/>
<proteinExistence type="predicted"/>
<accession>A0A1E7WDS9</accession>
<organism evidence="1 2">
    <name type="scientific">Duganella phyllosphaerae</name>
    <dbReference type="NCBI Taxonomy" id="762836"/>
    <lineage>
        <taxon>Bacteria</taxon>
        <taxon>Pseudomonadati</taxon>
        <taxon>Pseudomonadota</taxon>
        <taxon>Betaproteobacteria</taxon>
        <taxon>Burkholderiales</taxon>
        <taxon>Oxalobacteraceae</taxon>
        <taxon>Telluria group</taxon>
        <taxon>Duganella</taxon>
    </lineage>
</organism>
<protein>
    <submittedName>
        <fullName evidence="1">Uncharacterized protein</fullName>
    </submittedName>
</protein>
<comment type="caution">
    <text evidence="1">The sequence shown here is derived from an EMBL/GenBank/DDBJ whole genome shotgun (WGS) entry which is preliminary data.</text>
</comment>
<dbReference type="Proteomes" id="UP000175989">
    <property type="component" value="Unassembled WGS sequence"/>
</dbReference>
<reference evidence="2" key="1">
    <citation type="journal article" date="2016" name="Front. Microbiol.">
        <title>Molecular Keys to the Janthinobacterium and Duganella spp. Interaction with the Plant Pathogen Fusarium graminearum.</title>
        <authorList>
            <person name="Haack F.S."/>
            <person name="Poehlein A."/>
            <person name="Kroger C."/>
            <person name="Voigt C.A."/>
            <person name="Piepenbring M."/>
            <person name="Bode H.B."/>
            <person name="Daniel R."/>
            <person name="Schafer W."/>
            <person name="Streit W.R."/>
        </authorList>
    </citation>
    <scope>NUCLEOTIDE SEQUENCE [LARGE SCALE GENOMIC DNA]</scope>
    <source>
        <strain evidence="2">T54</strain>
    </source>
</reference>
<sequence>MNATPSCNYTLRTIQPPTSDQTAYSELMMAGAPTGKVLDGVILEAALTWGPYLLLFVTDDVPYEEILHIYMLDKDLNTQDTAWLGAMYCTGIFSDLDAAGANTVRFRFFGGLAHTLTLLPKPSFALPFFSDPAFIRRPFKWTCRFRLGVQPLPETEAPPHW</sequence>
<name>A0A1E7WDS9_9BURK</name>
<evidence type="ECO:0000313" key="2">
    <source>
        <dbReference type="Proteomes" id="UP000175989"/>
    </source>
</evidence>
<dbReference type="RefSeq" id="WP_070250625.1">
    <property type="nucleotide sequence ID" value="NZ_LROM01000115.1"/>
</dbReference>
<dbReference type="OrthoDB" id="7065204at2"/>